<dbReference type="PANTHER" id="PTHR43143:SF1">
    <property type="entry name" value="SERINE_THREONINE-PROTEIN PHOSPHATASE CPPED1"/>
    <property type="match status" value="1"/>
</dbReference>
<gene>
    <name evidence="2" type="ORF">GM612_00480</name>
</gene>
<dbReference type="InterPro" id="IPR029052">
    <property type="entry name" value="Metallo-depent_PP-like"/>
</dbReference>
<dbReference type="Pfam" id="PF00149">
    <property type="entry name" value="Metallophos"/>
    <property type="match status" value="1"/>
</dbReference>
<dbReference type="AlphaFoldDB" id="A0A7X2XT29"/>
<name>A0A7X2XT29_9LACO</name>
<comment type="caution">
    <text evidence="2">The sequence shown here is derived from an EMBL/GenBank/DDBJ whole genome shotgun (WGS) entry which is preliminary data.</text>
</comment>
<dbReference type="PANTHER" id="PTHR43143">
    <property type="entry name" value="METALLOPHOSPHOESTERASE, CALCINEURIN SUPERFAMILY"/>
    <property type="match status" value="1"/>
</dbReference>
<dbReference type="RefSeq" id="WP_155430422.1">
    <property type="nucleotide sequence ID" value="NZ_WNJO01000001.1"/>
</dbReference>
<sequence>MKERQRNFTSNLIDGQKLTLAGWFIPSHFLVSRKAPNLISKRVRIYPKNKMISYQGKLKSDGHFWLIVENEYLNVADYRQKLAGNDLNPIWGTKTPAKNEKQTRNRPIPVIARTGQKYFVAAETLHFRQLPEWTAITKKHKLLYTGHSIVYSRIHTYRGIQYIQTDSGFLPLLNQITGHRFGILTDQRFKPPVLEQSKVPELFKMHGVYCFTKRLVKVYQLPDLNSTIVGRLDRGSIVNYSGKLVDPHRGWLQLMVTGRPYYVPFMTRFPNHENEYGYEITGSKSVTHLVQPWSFTKASHQHLLLNATAAEKKALSRLELKLNQVRTTDSIVVGLINDTHYDARQSSDSQRPLHDLLLMAHFAKTQRFDAVVMNGDLVDGNQILNRTIIDTADAVAALHESHVPTFITQGNHDDNSGFGRYLNGLRNEQVMTEATERKLHDLQWENLLDTENQFYGKYRVPGTDVTLIMLNTFDIRDASSKTYFDRNYHDRPNGIHWTGILQNIRHSRSRITTQQVNWLIKTLNQLAPDEQAIIFTHDSLRSATDRQAVTPFWTYDWFANNQQGDYARAYQTIVAHRQQIIAVMSAHTHVDDWSKQDGINWVTTTSDITNRRKSARLDSQSIGAWDVLVIQPSQRQLFRLRYGWQDRAGRLPNWQYRLFGDGTDTQHHVLAALLNQFKRQPPLTGNGFYYQNQNKQVNQQWRGFRGYFKF</sequence>
<dbReference type="Proteomes" id="UP000466388">
    <property type="component" value="Unassembled WGS sequence"/>
</dbReference>
<feature type="domain" description="Calcineurin-like phosphoesterase" evidence="1">
    <location>
        <begin position="333"/>
        <end position="590"/>
    </location>
</feature>
<reference evidence="2 3" key="1">
    <citation type="submission" date="2019-11" db="EMBL/GenBank/DDBJ databases">
        <title>Lactobacillus sp. nov. CRM56-3, isolated from fermented tea leaves.</title>
        <authorList>
            <person name="Phuengjayaem S."/>
            <person name="Tanasupawat S."/>
        </authorList>
    </citation>
    <scope>NUCLEOTIDE SEQUENCE [LARGE SCALE GENOMIC DNA]</scope>
    <source>
        <strain evidence="2 3">CRM56-3</strain>
    </source>
</reference>
<accession>A0A7X2XT29</accession>
<dbReference type="GO" id="GO:0016787">
    <property type="term" value="F:hydrolase activity"/>
    <property type="evidence" value="ECO:0007669"/>
    <property type="project" value="InterPro"/>
</dbReference>
<evidence type="ECO:0000313" key="2">
    <source>
        <dbReference type="EMBL" id="MTV81128.1"/>
    </source>
</evidence>
<protein>
    <recommendedName>
        <fullName evidence="1">Calcineurin-like phosphoesterase domain-containing protein</fullName>
    </recommendedName>
</protein>
<proteinExistence type="predicted"/>
<evidence type="ECO:0000259" key="1">
    <source>
        <dbReference type="Pfam" id="PF00149"/>
    </source>
</evidence>
<dbReference type="EMBL" id="WNJO01000001">
    <property type="protein sequence ID" value="MTV81128.1"/>
    <property type="molecule type" value="Genomic_DNA"/>
</dbReference>
<keyword evidence="3" id="KW-1185">Reference proteome</keyword>
<organism evidence="2 3">
    <name type="scientific">Secundilactobacillus folii</name>
    <dbReference type="NCBI Taxonomy" id="2678357"/>
    <lineage>
        <taxon>Bacteria</taxon>
        <taxon>Bacillati</taxon>
        <taxon>Bacillota</taxon>
        <taxon>Bacilli</taxon>
        <taxon>Lactobacillales</taxon>
        <taxon>Lactobacillaceae</taxon>
        <taxon>Secundilactobacillus</taxon>
    </lineage>
</organism>
<evidence type="ECO:0000313" key="3">
    <source>
        <dbReference type="Proteomes" id="UP000466388"/>
    </source>
</evidence>
<dbReference type="Gene3D" id="3.60.21.10">
    <property type="match status" value="1"/>
</dbReference>
<dbReference type="InterPro" id="IPR051918">
    <property type="entry name" value="STPP_CPPED1"/>
</dbReference>
<dbReference type="InterPro" id="IPR004843">
    <property type="entry name" value="Calcineurin-like_PHP"/>
</dbReference>
<dbReference type="SUPFAM" id="SSF56300">
    <property type="entry name" value="Metallo-dependent phosphatases"/>
    <property type="match status" value="1"/>
</dbReference>